<dbReference type="SUPFAM" id="SSF56059">
    <property type="entry name" value="Glutathione synthetase ATP-binding domain-like"/>
    <property type="match status" value="1"/>
</dbReference>
<protein>
    <recommendedName>
        <fullName evidence="3">Circularly permuted type 2 ATP-grasp protein</fullName>
    </recommendedName>
</protein>
<sequence>MIPSLRKQFNASFTPEKYQHFLRRIDEQCGTHVQFRLSETPCFFPKELIDRMARDGRELIRQLVDSPEYRAKSDEAVPAEFKVPNEPPHPMFVQVDFGLVRDAGGELQPRLVELQAFPSLYAYQGPLAEAYIDIYGLGTSGLKYFLSGLERASYRELFRRAIVGTHDPENVILMEIHPQEQKTLTDFLLTEKMLGVRAVDIVDIEKEGSRLYYERDGKRIPILRIYNRTIVDELERKQVKLNFDWRDELDVEWAGHPNWYFRISKFSIPYLKHESVPKTWFLDRLEDIPPDLENYALKPLYSFAGLGVVIAPKKEDIAAIPWEKRPYYILQERMHFEPVIETPYGGTKAEVRVMYIWLEELAPVLTIIRMGRGLMMGVDHNKNMEWVGASAGLYVD</sequence>
<organism evidence="1 2">
    <name type="scientific">Candidatus Sulfotelmatobacter kueseliae</name>
    <dbReference type="NCBI Taxonomy" id="2042962"/>
    <lineage>
        <taxon>Bacteria</taxon>
        <taxon>Pseudomonadati</taxon>
        <taxon>Acidobacteriota</taxon>
        <taxon>Terriglobia</taxon>
        <taxon>Terriglobales</taxon>
        <taxon>Candidatus Korobacteraceae</taxon>
        <taxon>Candidatus Sulfotelmatobacter</taxon>
    </lineage>
</organism>
<gene>
    <name evidence="1" type="ORF">SBA1_190071</name>
</gene>
<dbReference type="EMBL" id="OMOD01000101">
    <property type="protein sequence ID" value="SPF37940.1"/>
    <property type="molecule type" value="Genomic_DNA"/>
</dbReference>
<dbReference type="Proteomes" id="UP000238701">
    <property type="component" value="Unassembled WGS sequence"/>
</dbReference>
<evidence type="ECO:0008006" key="3">
    <source>
        <dbReference type="Google" id="ProtNLM"/>
    </source>
</evidence>
<evidence type="ECO:0000313" key="2">
    <source>
        <dbReference type="Proteomes" id="UP000238701"/>
    </source>
</evidence>
<accession>A0A2U3KEI6</accession>
<dbReference type="OrthoDB" id="108192at2"/>
<proteinExistence type="predicted"/>
<reference evidence="2" key="1">
    <citation type="submission" date="2018-02" db="EMBL/GenBank/DDBJ databases">
        <authorList>
            <person name="Hausmann B."/>
        </authorList>
    </citation>
    <scope>NUCLEOTIDE SEQUENCE [LARGE SCALE GENOMIC DNA]</scope>
    <source>
        <strain evidence="2">Peat soil MAG SbA1</strain>
    </source>
</reference>
<dbReference type="AlphaFoldDB" id="A0A2U3KEI6"/>
<evidence type="ECO:0000313" key="1">
    <source>
        <dbReference type="EMBL" id="SPF37940.1"/>
    </source>
</evidence>
<name>A0A2U3KEI6_9BACT</name>